<keyword evidence="4" id="KW-0408">Iron</keyword>
<protein>
    <recommendedName>
        <fullName evidence="6">B12-binding domain-containing protein</fullName>
    </recommendedName>
</protein>
<dbReference type="SUPFAM" id="SSF102114">
    <property type="entry name" value="Radical SAM enzymes"/>
    <property type="match status" value="1"/>
</dbReference>
<evidence type="ECO:0000256" key="2">
    <source>
        <dbReference type="ARBA" id="ARBA00022691"/>
    </source>
</evidence>
<keyword evidence="5" id="KW-0411">Iron-sulfur</keyword>
<dbReference type="EMBL" id="UINC01150758">
    <property type="protein sequence ID" value="SVD43969.1"/>
    <property type="molecule type" value="Genomic_DNA"/>
</dbReference>
<gene>
    <name evidence="7" type="ORF">METZ01_LOCUS396823</name>
</gene>
<sequence>YVKSIHPDAKVAYVPTGNSYSYIARLTGKGAGDLTENDINKVAQFLAEGDLVGLSSMTQYSPTVHKIIAAVRQLSPNAYIVWGGIHAIINPEDAIKHADAVCTGEGEFAFKTFLELFKNGKDYTTAPSFWFRKDNNIIKNRNLPLMTPKDMDELPPLLYEDEEFIYYRGKDFKKINSNDFINFTGLSYNTVWSIGCPLHCTYCGNTKFIEYDNAYRRLRHSSPRTIIEEIKRTKFKHPYLSTVIFHDDSFLALRYEVLEEFCKLWKAEIKIPFAIYGLIPTYVRED</sequence>
<dbReference type="InterPro" id="IPR058240">
    <property type="entry name" value="rSAM_sf"/>
</dbReference>
<comment type="cofactor">
    <cofactor evidence="1">
        <name>[4Fe-4S] cluster</name>
        <dbReference type="ChEBI" id="CHEBI:49883"/>
    </cofactor>
</comment>
<dbReference type="Gene3D" id="3.40.50.280">
    <property type="entry name" value="Cobalamin-binding domain"/>
    <property type="match status" value="1"/>
</dbReference>
<proteinExistence type="predicted"/>
<keyword evidence="3" id="KW-0479">Metal-binding</keyword>
<evidence type="ECO:0000259" key="6">
    <source>
        <dbReference type="PROSITE" id="PS51332"/>
    </source>
</evidence>
<evidence type="ECO:0000256" key="4">
    <source>
        <dbReference type="ARBA" id="ARBA00023004"/>
    </source>
</evidence>
<reference evidence="7" key="1">
    <citation type="submission" date="2018-05" db="EMBL/GenBank/DDBJ databases">
        <authorList>
            <person name="Lanie J.A."/>
            <person name="Ng W.-L."/>
            <person name="Kazmierczak K.M."/>
            <person name="Andrzejewski T.M."/>
            <person name="Davidsen T.M."/>
            <person name="Wayne K.J."/>
            <person name="Tettelin H."/>
            <person name="Glass J.I."/>
            <person name="Rusch D."/>
            <person name="Podicherti R."/>
            <person name="Tsui H.-C.T."/>
            <person name="Winkler M.E."/>
        </authorList>
    </citation>
    <scope>NUCLEOTIDE SEQUENCE</scope>
</reference>
<keyword evidence="2" id="KW-0949">S-adenosyl-L-methionine</keyword>
<evidence type="ECO:0000256" key="5">
    <source>
        <dbReference type="ARBA" id="ARBA00023014"/>
    </source>
</evidence>
<dbReference type="GO" id="GO:0051536">
    <property type="term" value="F:iron-sulfur cluster binding"/>
    <property type="evidence" value="ECO:0007669"/>
    <property type="project" value="UniProtKB-KW"/>
</dbReference>
<dbReference type="PROSITE" id="PS51332">
    <property type="entry name" value="B12_BINDING"/>
    <property type="match status" value="1"/>
</dbReference>
<dbReference type="AlphaFoldDB" id="A0A382VBX0"/>
<evidence type="ECO:0000256" key="3">
    <source>
        <dbReference type="ARBA" id="ARBA00022723"/>
    </source>
</evidence>
<dbReference type="InterPro" id="IPR051198">
    <property type="entry name" value="BchE-like"/>
</dbReference>
<organism evidence="7">
    <name type="scientific">marine metagenome</name>
    <dbReference type="NCBI Taxonomy" id="408172"/>
    <lineage>
        <taxon>unclassified sequences</taxon>
        <taxon>metagenomes</taxon>
        <taxon>ecological metagenomes</taxon>
    </lineage>
</organism>
<dbReference type="Pfam" id="PF02310">
    <property type="entry name" value="B12-binding"/>
    <property type="match status" value="1"/>
</dbReference>
<feature type="non-terminal residue" evidence="7">
    <location>
        <position position="286"/>
    </location>
</feature>
<dbReference type="Pfam" id="PF04055">
    <property type="entry name" value="Radical_SAM"/>
    <property type="match status" value="1"/>
</dbReference>
<dbReference type="PANTHER" id="PTHR43409">
    <property type="entry name" value="ANAEROBIC MAGNESIUM-PROTOPORPHYRIN IX MONOMETHYL ESTER CYCLASE-RELATED"/>
    <property type="match status" value="1"/>
</dbReference>
<dbReference type="GO" id="GO:0003824">
    <property type="term" value="F:catalytic activity"/>
    <property type="evidence" value="ECO:0007669"/>
    <property type="project" value="InterPro"/>
</dbReference>
<dbReference type="GO" id="GO:0046872">
    <property type="term" value="F:metal ion binding"/>
    <property type="evidence" value="ECO:0007669"/>
    <property type="project" value="UniProtKB-KW"/>
</dbReference>
<name>A0A382VBX0_9ZZZZ</name>
<dbReference type="GO" id="GO:0031419">
    <property type="term" value="F:cobalamin binding"/>
    <property type="evidence" value="ECO:0007669"/>
    <property type="project" value="InterPro"/>
</dbReference>
<feature type="domain" description="B12-binding" evidence="6">
    <location>
        <begin position="1"/>
        <end position="124"/>
    </location>
</feature>
<feature type="non-terminal residue" evidence="7">
    <location>
        <position position="1"/>
    </location>
</feature>
<evidence type="ECO:0000256" key="1">
    <source>
        <dbReference type="ARBA" id="ARBA00001966"/>
    </source>
</evidence>
<dbReference type="InterPro" id="IPR006158">
    <property type="entry name" value="Cobalamin-bd"/>
</dbReference>
<evidence type="ECO:0000313" key="7">
    <source>
        <dbReference type="EMBL" id="SVD43969.1"/>
    </source>
</evidence>
<dbReference type="InterPro" id="IPR007197">
    <property type="entry name" value="rSAM"/>
</dbReference>
<accession>A0A382VBX0</accession>
<dbReference type="SFLD" id="SFLDG01082">
    <property type="entry name" value="B12-binding_domain_containing"/>
    <property type="match status" value="1"/>
</dbReference>
<dbReference type="SFLD" id="SFLDS00029">
    <property type="entry name" value="Radical_SAM"/>
    <property type="match status" value="1"/>
</dbReference>